<comment type="cofactor">
    <cofactor evidence="1">
        <name>FAD</name>
        <dbReference type="ChEBI" id="CHEBI:57692"/>
    </cofactor>
</comment>
<dbReference type="GO" id="GO:0071949">
    <property type="term" value="F:FAD binding"/>
    <property type="evidence" value="ECO:0007669"/>
    <property type="project" value="TreeGrafter"/>
</dbReference>
<evidence type="ECO:0000256" key="2">
    <source>
        <dbReference type="ARBA" id="ARBA00004777"/>
    </source>
</evidence>
<dbReference type="PANTHER" id="PTHR45754">
    <property type="entry name" value="METHYLENETETRAHYDROFOLATE REDUCTASE"/>
    <property type="match status" value="1"/>
</dbReference>
<dbReference type="UniPathway" id="UPA00193"/>
<dbReference type="InterPro" id="IPR053806">
    <property type="entry name" value="MTHFR_C"/>
</dbReference>
<dbReference type="Pfam" id="PF21895">
    <property type="entry name" value="MTHFR_C"/>
    <property type="match status" value="1"/>
</dbReference>
<dbReference type="SUPFAM" id="SSF51730">
    <property type="entry name" value="FAD-linked oxidoreductase"/>
    <property type="match status" value="1"/>
</dbReference>
<proteinExistence type="inferred from homology"/>
<evidence type="ECO:0000313" key="10">
    <source>
        <dbReference type="EMBL" id="TIC64935.1"/>
    </source>
</evidence>
<dbReference type="InterPro" id="IPR003171">
    <property type="entry name" value="Mehydrof_redctse-like"/>
</dbReference>
<sequence>MKITEKLLAAEREDRLWWSFEFFPPPRFVDLSTTISAHSVQGMTNLVDRIERMRRLGPEFVDITWHSGGRTAELTTELVKTCQASIGVETCMHLTCTGMPREKVINALEEAKKNGCTNVLALRGDPPRGQTEWYPHPNGFTYAADLVRHIRQEYGDYFEVAVAGFPEGNLQYKHSSDKDNEIQYLKEKVDAGADLIMTQMFYDVDNFIDWCNKVREAGVTVPIVPGIMPIQTWNGFQKAVQMAQTKVPQNWMDQLEAVKEDDAKVREVGTKLVSDMCRKILDANVGIRGLHLYTMNLERGPKMILQELNLIPQTQILNPLPWRPSLTPTRRAENIRPIFWANRQKSYLSRTEMWDEFPNGRWGDSRSPAYGEIDGWGPTINFKLDEAREIWGEPLKYDDVCNLFSRFCLNDLKALPWSDQPPARETSVIDRQLAMMNKIGFFTINSQPAVNGARSDDPVHGWGPKGGYVYQKAYLEFFVSPDNLDKLISRIELNPMMTYYAVNRRGDLRTNTHSEGPNAVTWGVFPGKEIVQPTIVEAVSFMAWKDEAFELGYQWSDIYEKGSTSQQLIKDIMDSHFLVNVVHNDFKNGQDIFKPFLDEIANESAIKDTTKN</sequence>
<evidence type="ECO:0000256" key="3">
    <source>
        <dbReference type="ARBA" id="ARBA00006743"/>
    </source>
</evidence>
<dbReference type="AlphaFoldDB" id="A0A4T0SVL0"/>
<dbReference type="InterPro" id="IPR029041">
    <property type="entry name" value="FAD-linked_oxidoreductase-like"/>
</dbReference>
<dbReference type="GO" id="GO:0009086">
    <property type="term" value="P:methionine biosynthetic process"/>
    <property type="evidence" value="ECO:0007669"/>
    <property type="project" value="TreeGrafter"/>
</dbReference>
<dbReference type="Gene3D" id="3.20.20.220">
    <property type="match status" value="1"/>
</dbReference>
<evidence type="ECO:0000256" key="5">
    <source>
        <dbReference type="ARBA" id="ARBA00022827"/>
    </source>
</evidence>
<evidence type="ECO:0000256" key="8">
    <source>
        <dbReference type="RuleBase" id="RU004254"/>
    </source>
</evidence>
<dbReference type="Pfam" id="PF02219">
    <property type="entry name" value="MTHFR"/>
    <property type="match status" value="1"/>
</dbReference>
<name>A0A4T0SVL0_9BASI</name>
<organism evidence="10 11">
    <name type="scientific">Wallemia mellicola</name>
    <dbReference type="NCBI Taxonomy" id="1708541"/>
    <lineage>
        <taxon>Eukaryota</taxon>
        <taxon>Fungi</taxon>
        <taxon>Dikarya</taxon>
        <taxon>Basidiomycota</taxon>
        <taxon>Wallemiomycotina</taxon>
        <taxon>Wallemiomycetes</taxon>
        <taxon>Wallemiales</taxon>
        <taxon>Wallemiaceae</taxon>
        <taxon>Wallemia</taxon>
    </lineage>
</organism>
<evidence type="ECO:0000259" key="9">
    <source>
        <dbReference type="Pfam" id="PF21895"/>
    </source>
</evidence>
<keyword evidence="4" id="KW-0285">Flavoprotein</keyword>
<reference evidence="10 11" key="1">
    <citation type="submission" date="2019-03" db="EMBL/GenBank/DDBJ databases">
        <title>Sequencing 25 genomes of Wallemia mellicola.</title>
        <authorList>
            <person name="Gostincar C."/>
        </authorList>
    </citation>
    <scope>NUCLEOTIDE SEQUENCE [LARGE SCALE GENOMIC DNA]</scope>
    <source>
        <strain evidence="10 11">EXF-757</strain>
    </source>
</reference>
<dbReference type="FunFam" id="3.20.20.220:FF:000002">
    <property type="entry name" value="Methylenetetrahydrofolate reductase"/>
    <property type="match status" value="1"/>
</dbReference>
<accession>A0A4T0SVL0</accession>
<evidence type="ECO:0000313" key="11">
    <source>
        <dbReference type="Proteomes" id="UP000310708"/>
    </source>
</evidence>
<protein>
    <submittedName>
        <fullName evidence="10">Methylenetetrahydrofolate reduct</fullName>
    </submittedName>
</protein>
<dbReference type="GO" id="GO:0035999">
    <property type="term" value="P:tetrahydrofolate interconversion"/>
    <property type="evidence" value="ECO:0007669"/>
    <property type="project" value="UniProtKB-UniPathway"/>
</dbReference>
<dbReference type="PANTHER" id="PTHR45754:SF3">
    <property type="entry name" value="METHYLENETETRAHYDROFOLATE REDUCTASE (NADPH)"/>
    <property type="match status" value="1"/>
</dbReference>
<evidence type="ECO:0000256" key="1">
    <source>
        <dbReference type="ARBA" id="ARBA00001974"/>
    </source>
</evidence>
<evidence type="ECO:0000256" key="4">
    <source>
        <dbReference type="ARBA" id="ARBA00022630"/>
    </source>
</evidence>
<dbReference type="GO" id="GO:0005829">
    <property type="term" value="C:cytosol"/>
    <property type="evidence" value="ECO:0007669"/>
    <property type="project" value="TreeGrafter"/>
</dbReference>
<comment type="pathway">
    <text evidence="2 8">One-carbon metabolism; tetrahydrofolate interconversion.</text>
</comment>
<comment type="similarity">
    <text evidence="3">Belongs to the methylenetetrahydrofolate reductase family.</text>
</comment>
<dbReference type="EMBL" id="SPRX01000028">
    <property type="protein sequence ID" value="TIC64935.1"/>
    <property type="molecule type" value="Genomic_DNA"/>
</dbReference>
<dbReference type="Proteomes" id="UP000310708">
    <property type="component" value="Unassembled WGS sequence"/>
</dbReference>
<evidence type="ECO:0000256" key="7">
    <source>
        <dbReference type="ARBA" id="ARBA00023002"/>
    </source>
</evidence>
<dbReference type="NCBIfam" id="TIGR00677">
    <property type="entry name" value="fadh2_euk"/>
    <property type="match status" value="1"/>
</dbReference>
<keyword evidence="5" id="KW-0274">FAD</keyword>
<dbReference type="InterPro" id="IPR004621">
    <property type="entry name" value="Fadh2_euk"/>
</dbReference>
<feature type="domain" description="MTHFR SAM-binding regulatory" evidence="9">
    <location>
        <begin position="319"/>
        <end position="589"/>
    </location>
</feature>
<comment type="caution">
    <text evidence="10">The sequence shown here is derived from an EMBL/GenBank/DDBJ whole genome shotgun (WGS) entry which is preliminary data.</text>
</comment>
<evidence type="ECO:0000256" key="6">
    <source>
        <dbReference type="ARBA" id="ARBA00022857"/>
    </source>
</evidence>
<keyword evidence="6" id="KW-0521">NADP</keyword>
<dbReference type="CDD" id="cd00537">
    <property type="entry name" value="MTHFR"/>
    <property type="match status" value="1"/>
</dbReference>
<keyword evidence="7" id="KW-0560">Oxidoreductase</keyword>
<gene>
    <name evidence="10" type="ORF">E3Q01_02447</name>
</gene>
<dbReference type="GO" id="GO:0004489">
    <property type="term" value="F:methylenetetrahydrofolate reductase [NAD(P)H] activity"/>
    <property type="evidence" value="ECO:0007669"/>
    <property type="project" value="InterPro"/>
</dbReference>